<dbReference type="EMBL" id="KJ631398">
    <property type="protein sequence ID" value="AIF26173.1"/>
    <property type="molecule type" value="Genomic_DNA"/>
</dbReference>
<accession>A0A0B4N1P8</accession>
<feature type="transmembrane region" description="Helical" evidence="8">
    <location>
        <begin position="124"/>
        <end position="146"/>
    </location>
</feature>
<evidence type="ECO:0000256" key="4">
    <source>
        <dbReference type="ARBA" id="ARBA00022475"/>
    </source>
</evidence>
<dbReference type="PANTHER" id="PTHR34979:SF1">
    <property type="entry name" value="INNER MEMBRANE PROTEIN YGAZ"/>
    <property type="match status" value="1"/>
</dbReference>
<feature type="transmembrane region" description="Helical" evidence="8">
    <location>
        <begin position="12"/>
        <end position="32"/>
    </location>
</feature>
<name>A0A0B4N1P8_9BACT</name>
<keyword evidence="7 8" id="KW-0472">Membrane</keyword>
<evidence type="ECO:0000256" key="5">
    <source>
        <dbReference type="ARBA" id="ARBA00022692"/>
    </source>
</evidence>
<dbReference type="GO" id="GO:0005886">
    <property type="term" value="C:plasma membrane"/>
    <property type="evidence" value="ECO:0007669"/>
    <property type="project" value="UniProtKB-SubCell"/>
</dbReference>
<evidence type="ECO:0000256" key="7">
    <source>
        <dbReference type="ARBA" id="ARBA00023136"/>
    </source>
</evidence>
<evidence type="ECO:0000256" key="8">
    <source>
        <dbReference type="SAM" id="Phobius"/>
    </source>
</evidence>
<keyword evidence="6 8" id="KW-1133">Transmembrane helix</keyword>
<dbReference type="AlphaFoldDB" id="A0A0B4N1P8"/>
<sequence>MTFSDGVKGGLPIGLGYFAVSFSFGIAGSKLLSWPLVTFISMTNLTSAGQFAGLQIMADAAGTFIEMAIATFFINLRYSLMAISLSQKVAPNFGTFKRLLLATGITDEIYALAVSQTEPVTARYFAGLMVLPYIGWSSGTLCGAVCGEILPAVVTNALGVALYGMFVAIVVPQMKAHRPTLVAVLIAIACSFAFKYVPALSGVTVGFAIIICALVASLIGAAIFPVKDDEEGEEESA</sequence>
<comment type="similarity">
    <text evidence="2">Belongs to the AzlC family.</text>
</comment>
<organism evidence="9">
    <name type="scientific">uncultured bacterium Ad_143_D13_contig1</name>
    <dbReference type="NCBI Taxonomy" id="1489306"/>
    <lineage>
        <taxon>Bacteria</taxon>
        <taxon>environmental samples</taxon>
    </lineage>
</organism>
<evidence type="ECO:0000256" key="6">
    <source>
        <dbReference type="ARBA" id="ARBA00022989"/>
    </source>
</evidence>
<dbReference type="InterPro" id="IPR011606">
    <property type="entry name" value="Brnchd-chn_aa_trnsp_permease"/>
</dbReference>
<evidence type="ECO:0000256" key="1">
    <source>
        <dbReference type="ARBA" id="ARBA00004651"/>
    </source>
</evidence>
<evidence type="ECO:0000256" key="3">
    <source>
        <dbReference type="ARBA" id="ARBA00022448"/>
    </source>
</evidence>
<keyword evidence="5 8" id="KW-0812">Transmembrane</keyword>
<keyword evidence="4" id="KW-1003">Cell membrane</keyword>
<evidence type="ECO:0000313" key="9">
    <source>
        <dbReference type="EMBL" id="AIF26173.1"/>
    </source>
</evidence>
<feature type="transmembrane region" description="Helical" evidence="8">
    <location>
        <begin position="152"/>
        <end position="172"/>
    </location>
</feature>
<evidence type="ECO:0000256" key="2">
    <source>
        <dbReference type="ARBA" id="ARBA00010735"/>
    </source>
</evidence>
<dbReference type="Pfam" id="PF03591">
    <property type="entry name" value="AzlC"/>
    <property type="match status" value="1"/>
</dbReference>
<feature type="transmembrane region" description="Helical" evidence="8">
    <location>
        <begin position="52"/>
        <end position="76"/>
    </location>
</feature>
<reference evidence="9" key="1">
    <citation type="submission" date="2014-03" db="EMBL/GenBank/DDBJ databases">
        <title>A sequence of cellulolytic fosmid clone of goat rumen metagenome.</title>
        <authorList>
            <person name="Lee K.-T."/>
            <person name="Kim J.-Y."/>
            <person name="Kim Y.-J."/>
            <person name="Ahn J.-H."/>
            <person name="Park M.-N."/>
            <person name="Kim J.-H."/>
            <person name="Kim T.-H."/>
        </authorList>
    </citation>
    <scope>NUCLEOTIDE SEQUENCE</scope>
</reference>
<feature type="transmembrane region" description="Helical" evidence="8">
    <location>
        <begin position="203"/>
        <end position="224"/>
    </location>
</feature>
<dbReference type="PANTHER" id="PTHR34979">
    <property type="entry name" value="INNER MEMBRANE PROTEIN YGAZ"/>
    <property type="match status" value="1"/>
</dbReference>
<protein>
    <submittedName>
        <fullName evidence="9">Putative AzlC family protein</fullName>
    </submittedName>
</protein>
<proteinExistence type="inferred from homology"/>
<comment type="subcellular location">
    <subcellularLocation>
        <location evidence="1">Cell membrane</location>
        <topology evidence="1">Multi-pass membrane protein</topology>
    </subcellularLocation>
</comment>
<feature type="transmembrane region" description="Helical" evidence="8">
    <location>
        <begin position="179"/>
        <end position="197"/>
    </location>
</feature>
<dbReference type="GO" id="GO:1903785">
    <property type="term" value="P:L-valine transmembrane transport"/>
    <property type="evidence" value="ECO:0007669"/>
    <property type="project" value="TreeGrafter"/>
</dbReference>
<keyword evidence="3" id="KW-0813">Transport</keyword>